<evidence type="ECO:0000259" key="1">
    <source>
        <dbReference type="Pfam" id="PF20058"/>
    </source>
</evidence>
<feature type="domain" description="DUF6457" evidence="1">
    <location>
        <begin position="10"/>
        <end position="97"/>
    </location>
</feature>
<protein>
    <submittedName>
        <fullName evidence="2">Molybdopterin-guanine dinucleotide biosynthesis protein MobA</fullName>
    </submittedName>
</protein>
<dbReference type="AlphaFoldDB" id="A0A4Y9F2Z4"/>
<dbReference type="Pfam" id="PF20058">
    <property type="entry name" value="DUF6457"/>
    <property type="match status" value="1"/>
</dbReference>
<accession>A0A4Y9F2Z4</accession>
<dbReference type="InterPro" id="IPR045598">
    <property type="entry name" value="DUF6457"/>
</dbReference>
<dbReference type="OrthoDB" id="4408226at2"/>
<comment type="caution">
    <text evidence="2">The sequence shown here is derived from an EMBL/GenBank/DDBJ whole genome shotgun (WGS) entry which is preliminary data.</text>
</comment>
<evidence type="ECO:0000313" key="2">
    <source>
        <dbReference type="EMBL" id="TFU21510.1"/>
    </source>
</evidence>
<sequence length="102" mass="11053">MSQRDLRDLEVARDFLAELATRLNLDLALMDQVMPHLLGMTKHVAHGVVRPAAPLAAFLVGYAAAQAENQADAGQAGERVRSALAQVETLIDEYKERANGQA</sequence>
<evidence type="ECO:0000313" key="3">
    <source>
        <dbReference type="Proteomes" id="UP000297951"/>
    </source>
</evidence>
<name>A0A4Y9F2Z4_9MICC</name>
<dbReference type="EMBL" id="SPQC01000031">
    <property type="protein sequence ID" value="TFU21510.1"/>
    <property type="molecule type" value="Genomic_DNA"/>
</dbReference>
<gene>
    <name evidence="2" type="ORF">E4U03_08770</name>
</gene>
<dbReference type="RefSeq" id="WP_135013172.1">
    <property type="nucleotide sequence ID" value="NZ_JADGLK010000031.1"/>
</dbReference>
<organism evidence="2 3">
    <name type="scientific">Rothia nasimurium</name>
    <dbReference type="NCBI Taxonomy" id="85336"/>
    <lineage>
        <taxon>Bacteria</taxon>
        <taxon>Bacillati</taxon>
        <taxon>Actinomycetota</taxon>
        <taxon>Actinomycetes</taxon>
        <taxon>Micrococcales</taxon>
        <taxon>Micrococcaceae</taxon>
        <taxon>Rothia</taxon>
    </lineage>
</organism>
<proteinExistence type="predicted"/>
<reference evidence="2 3" key="1">
    <citation type="submission" date="2019-03" db="EMBL/GenBank/DDBJ databases">
        <title>Diversity of the mouse oral microbiome.</title>
        <authorList>
            <person name="Joseph S."/>
            <person name="Aduse-Opoku J."/>
            <person name="Curtis M."/>
            <person name="Wade W."/>
            <person name="Hashim A."/>
        </authorList>
    </citation>
    <scope>NUCLEOTIDE SEQUENCE [LARGE SCALE GENOMIC DNA]</scope>
    <source>
        <strain evidence="3">irhom_31</strain>
    </source>
</reference>
<dbReference type="Proteomes" id="UP000297951">
    <property type="component" value="Unassembled WGS sequence"/>
</dbReference>